<feature type="compositionally biased region" description="Polar residues" evidence="1">
    <location>
        <begin position="1"/>
        <end position="37"/>
    </location>
</feature>
<dbReference type="EMBL" id="CM029051">
    <property type="protein sequence ID" value="KAG2563671.1"/>
    <property type="molecule type" value="Genomic_DNA"/>
</dbReference>
<dbReference type="EMBL" id="CM029051">
    <property type="protein sequence ID" value="KAG2563641.1"/>
    <property type="molecule type" value="Genomic_DNA"/>
</dbReference>
<dbReference type="EMBL" id="CM029051">
    <property type="protein sequence ID" value="KAG2563389.1"/>
    <property type="molecule type" value="Genomic_DNA"/>
</dbReference>
<dbReference type="PANTHER" id="PTHR33157">
    <property type="entry name" value="AUTONOMOUS TRANSPOSABLE ELEMENT EN-1 MOSAIC PROTEIN-RELATED"/>
    <property type="match status" value="1"/>
</dbReference>
<proteinExistence type="predicted"/>
<evidence type="ECO:0000256" key="1">
    <source>
        <dbReference type="SAM" id="MobiDB-lite"/>
    </source>
</evidence>
<evidence type="ECO:0000313" key="4">
    <source>
        <dbReference type="EMBL" id="KAG2563671.1"/>
    </source>
</evidence>
<keyword evidence="5" id="KW-1185">Reference proteome</keyword>
<sequence length="278" mass="32364">MVSSFRHSNVQSKRNTSHTNSCDGASQRTTAAGNPSQRIKDSGPMSSIHGDKQRGRKQGCLTKLKMPVRGRKVLLEPLGDMQFEYLDRRGSSYKYTSQLVVIIKREYPGLVQDKNEHGVVLRTRPALEWADYFLSRKDDLGQTAGDRVLSEFWRLFEVNIGKEEEADRVLDTYLKKRVKDMMYQARVDAVKVYYMKKLNQKIDDKLARPIELNYEEYLDGKQKWCSNAVWPKLCRYWCSENFLKKRKRGQESRFSSDDIAQNQSWRIQTIWGDKANSG</sequence>
<reference evidence="4" key="1">
    <citation type="submission" date="2020-05" db="EMBL/GenBank/DDBJ databases">
        <title>WGS assembly of Panicum virgatum.</title>
        <authorList>
            <person name="Lovell J.T."/>
            <person name="Jenkins J."/>
            <person name="Shu S."/>
            <person name="Juenger T.E."/>
            <person name="Schmutz J."/>
        </authorList>
    </citation>
    <scope>NUCLEOTIDE SEQUENCE</scope>
    <source>
        <strain evidence="4">AP13</strain>
    </source>
</reference>
<dbReference type="PANTHER" id="PTHR33157:SF5">
    <property type="entry name" value="OS09G0314100 PROTEIN"/>
    <property type="match status" value="1"/>
</dbReference>
<dbReference type="AlphaFoldDB" id="A0A8T0PMZ3"/>
<dbReference type="Proteomes" id="UP000823388">
    <property type="component" value="Chromosome 8K"/>
</dbReference>
<evidence type="ECO:0000313" key="5">
    <source>
        <dbReference type="Proteomes" id="UP000823388"/>
    </source>
</evidence>
<dbReference type="GO" id="GO:0032196">
    <property type="term" value="P:transposition"/>
    <property type="evidence" value="ECO:0007669"/>
    <property type="project" value="InterPro"/>
</dbReference>
<evidence type="ECO:0000313" key="3">
    <source>
        <dbReference type="EMBL" id="KAG2563641.1"/>
    </source>
</evidence>
<gene>
    <name evidence="4" type="ORF">PVAP13_8KG059604</name>
    <name evidence="3" type="ORF">PVAP13_8KG278516</name>
    <name evidence="2" type="ORF">PVAP13_8KG326208</name>
</gene>
<feature type="region of interest" description="Disordered" evidence="1">
    <location>
        <begin position="1"/>
        <end position="62"/>
    </location>
</feature>
<accession>A0A8T0PMZ3</accession>
<protein>
    <submittedName>
        <fullName evidence="4">Uncharacterized protein</fullName>
    </submittedName>
</protein>
<evidence type="ECO:0000313" key="2">
    <source>
        <dbReference type="EMBL" id="KAG2563389.1"/>
    </source>
</evidence>
<dbReference type="InterPro" id="IPR039266">
    <property type="entry name" value="EN-1/SPM"/>
</dbReference>
<comment type="caution">
    <text evidence="4">The sequence shown here is derived from an EMBL/GenBank/DDBJ whole genome shotgun (WGS) entry which is preliminary data.</text>
</comment>
<organism evidence="4 5">
    <name type="scientific">Panicum virgatum</name>
    <name type="common">Blackwell switchgrass</name>
    <dbReference type="NCBI Taxonomy" id="38727"/>
    <lineage>
        <taxon>Eukaryota</taxon>
        <taxon>Viridiplantae</taxon>
        <taxon>Streptophyta</taxon>
        <taxon>Embryophyta</taxon>
        <taxon>Tracheophyta</taxon>
        <taxon>Spermatophyta</taxon>
        <taxon>Magnoliopsida</taxon>
        <taxon>Liliopsida</taxon>
        <taxon>Poales</taxon>
        <taxon>Poaceae</taxon>
        <taxon>PACMAD clade</taxon>
        <taxon>Panicoideae</taxon>
        <taxon>Panicodae</taxon>
        <taxon>Paniceae</taxon>
        <taxon>Panicinae</taxon>
        <taxon>Panicum</taxon>
        <taxon>Panicum sect. Hiantes</taxon>
    </lineage>
</organism>
<name>A0A8T0PMZ3_PANVG</name>